<feature type="non-terminal residue" evidence="3">
    <location>
        <position position="488"/>
    </location>
</feature>
<dbReference type="Pfam" id="PF25342">
    <property type="entry name" value="GT_PLOD"/>
    <property type="match status" value="1"/>
</dbReference>
<dbReference type="PANTHER" id="PTHR10730">
    <property type="entry name" value="PROCOLLAGEN-LYSINE,2-OXOGLUTARATE 5-DIOXYGENASE/GLYCOSYLTRANSFERASE 25 FAMILY MEMBER"/>
    <property type="match status" value="1"/>
</dbReference>
<feature type="chain" id="PRO_5044798250" description="PLOD1-3-like GT domain-containing protein" evidence="1">
    <location>
        <begin position="20"/>
        <end position="488"/>
    </location>
</feature>
<protein>
    <recommendedName>
        <fullName evidence="2">PLOD1-3-like GT domain-containing protein</fullName>
    </recommendedName>
</protein>
<evidence type="ECO:0000256" key="1">
    <source>
        <dbReference type="SAM" id="SignalP"/>
    </source>
</evidence>
<evidence type="ECO:0000313" key="4">
    <source>
        <dbReference type="Proteomes" id="UP001519460"/>
    </source>
</evidence>
<keyword evidence="1" id="KW-0732">Signal</keyword>
<sequence length="488" mass="55827">MEKLACFVVCAFALSCTWAADDLLVVTVATEETDGFKRFMRSAKQYGFRVKVLGMGEEWRGGDVDTYALGGHKINLLKKELAKYKNDKNLLIMFTESHDVVLTDGPDAVRKRFAKFYARVVFSADASCWPDASLKDKYPEVLTEEKRYLNSGGFIGYAPDLYRIVCHSEVQDDDDDQSYYTSIFVDRFLRVKWNMKIDRNSDIFMNLHDSLGDAILKYSENHNFLYNFRTGGSPVVVRGSRDFKGWTEFNWLTNYLGDGWTTSSGCLSCQEDRISLDGVKMDDFPTVVMGLFVEQPTPFIREFFQRIAALNYPKSKIDLFVQNKEYFHYRDVARFLDKHRKEYRSVTHISPAHNVGDVVGRNWGLEKCVEQNCQYYFSVDAVAQLTDPNTLITLIEQNRTIIGPMLTTRPNTEQSNFLVAVYAVEHVFIPSADRKDLVAGKKLGLWNVPAVKSVILIQGSLIDKLRGAYVSSRTMFPEMTFCRHAVNL</sequence>
<feature type="signal peptide" evidence="1">
    <location>
        <begin position="1"/>
        <end position="19"/>
    </location>
</feature>
<gene>
    <name evidence="3" type="ORF">BaRGS_00035979</name>
</gene>
<feature type="domain" description="PLOD1-3-like GT" evidence="2">
    <location>
        <begin position="21"/>
        <end position="266"/>
    </location>
</feature>
<organism evidence="3 4">
    <name type="scientific">Batillaria attramentaria</name>
    <dbReference type="NCBI Taxonomy" id="370345"/>
    <lineage>
        <taxon>Eukaryota</taxon>
        <taxon>Metazoa</taxon>
        <taxon>Spiralia</taxon>
        <taxon>Lophotrochozoa</taxon>
        <taxon>Mollusca</taxon>
        <taxon>Gastropoda</taxon>
        <taxon>Caenogastropoda</taxon>
        <taxon>Sorbeoconcha</taxon>
        <taxon>Cerithioidea</taxon>
        <taxon>Batillariidae</taxon>
        <taxon>Batillaria</taxon>
    </lineage>
</organism>
<dbReference type="InterPro" id="IPR057589">
    <property type="entry name" value="GT_PLOD"/>
</dbReference>
<proteinExistence type="predicted"/>
<dbReference type="AlphaFoldDB" id="A0ABD0JEG1"/>
<evidence type="ECO:0000313" key="3">
    <source>
        <dbReference type="EMBL" id="KAK7471373.1"/>
    </source>
</evidence>
<evidence type="ECO:0000259" key="2">
    <source>
        <dbReference type="Pfam" id="PF25342"/>
    </source>
</evidence>
<reference evidence="3 4" key="1">
    <citation type="journal article" date="2023" name="Sci. Data">
        <title>Genome assembly of the Korean intertidal mud-creeper Batillaria attramentaria.</title>
        <authorList>
            <person name="Patra A.K."/>
            <person name="Ho P.T."/>
            <person name="Jun S."/>
            <person name="Lee S.J."/>
            <person name="Kim Y."/>
            <person name="Won Y.J."/>
        </authorList>
    </citation>
    <scope>NUCLEOTIDE SEQUENCE [LARGE SCALE GENOMIC DNA]</scope>
    <source>
        <strain evidence="3">Wonlab-2016</strain>
    </source>
</reference>
<accession>A0ABD0JEG1</accession>
<keyword evidence="4" id="KW-1185">Reference proteome</keyword>
<comment type="caution">
    <text evidence="3">The sequence shown here is derived from an EMBL/GenBank/DDBJ whole genome shotgun (WGS) entry which is preliminary data.</text>
</comment>
<dbReference type="PANTHER" id="PTHR10730:SF45">
    <property type="entry name" value="PROCOLLAGEN-LYSINE,2-OXOGLUTARATE 5-DIOXYGENASE"/>
    <property type="match status" value="1"/>
</dbReference>
<dbReference type="InterPro" id="IPR050757">
    <property type="entry name" value="Collagen_mod_GT25"/>
</dbReference>
<name>A0ABD0JEG1_9CAEN</name>
<dbReference type="Proteomes" id="UP001519460">
    <property type="component" value="Unassembled WGS sequence"/>
</dbReference>
<dbReference type="EMBL" id="JACVVK020000495">
    <property type="protein sequence ID" value="KAK7471373.1"/>
    <property type="molecule type" value="Genomic_DNA"/>
</dbReference>
<dbReference type="PROSITE" id="PS51257">
    <property type="entry name" value="PROKAR_LIPOPROTEIN"/>
    <property type="match status" value="1"/>
</dbReference>